<dbReference type="EMBL" id="JBHTHY010000014">
    <property type="protein sequence ID" value="MFD0799116.1"/>
    <property type="molecule type" value="Genomic_DNA"/>
</dbReference>
<name>A0ABW3B863_9FLAO</name>
<dbReference type="SUPFAM" id="SSF54427">
    <property type="entry name" value="NTF2-like"/>
    <property type="match status" value="1"/>
</dbReference>
<comment type="caution">
    <text evidence="2">The sequence shown here is derived from an EMBL/GenBank/DDBJ whole genome shotgun (WGS) entry which is preliminary data.</text>
</comment>
<sequence>MKPTSTFILFFLFLTYSISTVIAQKMTPEQVVQKSMESYNNRNIEEFMKVMDSNVTFHNFSDGTVTMQGAASCAKFYTALFDASPNLNSTVLTRTVFGNKIIDHEYIIGRNGSKEAIELVLIYEVENEKIVKVTVLREESE</sequence>
<organism evidence="2 3">
    <name type="scientific">Maribacter chungangensis</name>
    <dbReference type="NCBI Taxonomy" id="1069117"/>
    <lineage>
        <taxon>Bacteria</taxon>
        <taxon>Pseudomonadati</taxon>
        <taxon>Bacteroidota</taxon>
        <taxon>Flavobacteriia</taxon>
        <taxon>Flavobacteriales</taxon>
        <taxon>Flavobacteriaceae</taxon>
        <taxon>Maribacter</taxon>
    </lineage>
</organism>
<dbReference type="Gene3D" id="3.10.450.50">
    <property type="match status" value="1"/>
</dbReference>
<feature type="domain" description="SnoaL-like" evidence="1">
    <location>
        <begin position="32"/>
        <end position="132"/>
    </location>
</feature>
<reference evidence="3" key="1">
    <citation type="journal article" date="2019" name="Int. J. Syst. Evol. Microbiol.">
        <title>The Global Catalogue of Microorganisms (GCM) 10K type strain sequencing project: providing services to taxonomists for standard genome sequencing and annotation.</title>
        <authorList>
            <consortium name="The Broad Institute Genomics Platform"/>
            <consortium name="The Broad Institute Genome Sequencing Center for Infectious Disease"/>
            <person name="Wu L."/>
            <person name="Ma J."/>
        </authorList>
    </citation>
    <scope>NUCLEOTIDE SEQUENCE [LARGE SCALE GENOMIC DNA]</scope>
    <source>
        <strain evidence="3">CCUG 61948</strain>
    </source>
</reference>
<dbReference type="InterPro" id="IPR037401">
    <property type="entry name" value="SnoaL-like"/>
</dbReference>
<evidence type="ECO:0000313" key="2">
    <source>
        <dbReference type="EMBL" id="MFD0799116.1"/>
    </source>
</evidence>
<proteinExistence type="predicted"/>
<evidence type="ECO:0000313" key="3">
    <source>
        <dbReference type="Proteomes" id="UP001597012"/>
    </source>
</evidence>
<protein>
    <submittedName>
        <fullName evidence="2">Nuclear transport factor 2 family protein</fullName>
    </submittedName>
</protein>
<accession>A0ABW3B863</accession>
<dbReference type="RefSeq" id="WP_379936020.1">
    <property type="nucleotide sequence ID" value="NZ_JBHTHY010000014.1"/>
</dbReference>
<gene>
    <name evidence="2" type="ORF">ACFQZJ_16700</name>
</gene>
<evidence type="ECO:0000259" key="1">
    <source>
        <dbReference type="Pfam" id="PF12680"/>
    </source>
</evidence>
<dbReference type="Pfam" id="PF12680">
    <property type="entry name" value="SnoaL_2"/>
    <property type="match status" value="1"/>
</dbReference>
<dbReference type="Proteomes" id="UP001597012">
    <property type="component" value="Unassembled WGS sequence"/>
</dbReference>
<dbReference type="InterPro" id="IPR032710">
    <property type="entry name" value="NTF2-like_dom_sf"/>
</dbReference>
<keyword evidence="3" id="KW-1185">Reference proteome</keyword>